<dbReference type="RefSeq" id="WP_125243270.1">
    <property type="nucleotide sequence ID" value="NZ_RSED01000007.1"/>
</dbReference>
<dbReference type="AlphaFoldDB" id="A0A3R8T242"/>
<sequence length="314" mass="36168">MPITLLIHGPISDYSRLVLADGRKAVENGLVDDCVIVTYKKEEAKLRTTARDALEWARVALVDDVRNPGFANINRQINMVRSGMQSVDANDRIIVKLRSDQRVSLAKVRNIIAMHQHALQAGALLTTNCYTRKDRLYHPSDMFLIALKATLLDYYPAQFFAQTELDDHMAIRETSRASKSLLTIEQWPESRLYRHLLVSRAWVFRNTIEDSVAALRAHCVMLDSRSIRLKWEKFYGGHVTLVPYDFQMAPFEGVVKEQAQCFTVEELHGRDAGQSRVTRLMTRLLWNDFYLAGRHYGSYWKGFRKVVKGQYTAR</sequence>
<reference evidence="1 2" key="1">
    <citation type="submission" date="2018-12" db="EMBL/GenBank/DDBJ databases">
        <title>The whole draft genome of Aquabacterium sp. SJQ9.</title>
        <authorList>
            <person name="Sun L."/>
            <person name="Gao X."/>
            <person name="Chen W."/>
            <person name="Huang K."/>
        </authorList>
    </citation>
    <scope>NUCLEOTIDE SEQUENCE [LARGE SCALE GENOMIC DNA]</scope>
    <source>
        <strain evidence="1 2">SJQ9</strain>
    </source>
</reference>
<protein>
    <recommendedName>
        <fullName evidence="3">WavE lipopolysaccharide synthesis</fullName>
    </recommendedName>
</protein>
<organism evidence="1 2">
    <name type="scientific">Aquabacterium soli</name>
    <dbReference type="NCBI Taxonomy" id="2493092"/>
    <lineage>
        <taxon>Bacteria</taxon>
        <taxon>Pseudomonadati</taxon>
        <taxon>Pseudomonadota</taxon>
        <taxon>Betaproteobacteria</taxon>
        <taxon>Burkholderiales</taxon>
        <taxon>Aquabacterium</taxon>
    </lineage>
</organism>
<proteinExistence type="predicted"/>
<dbReference type="Pfam" id="PF07507">
    <property type="entry name" value="WavE"/>
    <property type="match status" value="1"/>
</dbReference>
<accession>A0A3R8T242</accession>
<dbReference type="EMBL" id="RSED01000007">
    <property type="protein sequence ID" value="RRS04362.1"/>
    <property type="molecule type" value="Genomic_DNA"/>
</dbReference>
<dbReference type="OrthoDB" id="8480172at2"/>
<evidence type="ECO:0008006" key="3">
    <source>
        <dbReference type="Google" id="ProtNLM"/>
    </source>
</evidence>
<keyword evidence="2" id="KW-1185">Reference proteome</keyword>
<evidence type="ECO:0000313" key="2">
    <source>
        <dbReference type="Proteomes" id="UP000269265"/>
    </source>
</evidence>
<evidence type="ECO:0000313" key="1">
    <source>
        <dbReference type="EMBL" id="RRS04362.1"/>
    </source>
</evidence>
<dbReference type="InterPro" id="IPR011122">
    <property type="entry name" value="WavE"/>
</dbReference>
<dbReference type="Proteomes" id="UP000269265">
    <property type="component" value="Unassembled WGS sequence"/>
</dbReference>
<comment type="caution">
    <text evidence="1">The sequence shown here is derived from an EMBL/GenBank/DDBJ whole genome shotgun (WGS) entry which is preliminary data.</text>
</comment>
<gene>
    <name evidence="1" type="ORF">EIP75_10745</name>
</gene>
<name>A0A3R8T242_9BURK</name>